<dbReference type="Proteomes" id="UP000813461">
    <property type="component" value="Unassembled WGS sequence"/>
</dbReference>
<dbReference type="SUPFAM" id="SSF81301">
    <property type="entry name" value="Nucleotidyltransferase"/>
    <property type="match status" value="1"/>
</dbReference>
<feature type="compositionally biased region" description="Gly residues" evidence="8">
    <location>
        <begin position="629"/>
        <end position="641"/>
    </location>
</feature>
<feature type="compositionally biased region" description="Polar residues" evidence="8">
    <location>
        <begin position="212"/>
        <end position="225"/>
    </location>
</feature>
<comment type="similarity">
    <text evidence="3">Belongs to the DNA polymerase type-B-like family.</text>
</comment>
<keyword evidence="5" id="KW-0808">Transferase</keyword>
<feature type="compositionally biased region" description="Low complexity" evidence="8">
    <location>
        <begin position="808"/>
        <end position="817"/>
    </location>
</feature>
<evidence type="ECO:0000256" key="4">
    <source>
        <dbReference type="ARBA" id="ARBA00012388"/>
    </source>
</evidence>
<dbReference type="PANTHER" id="PTHR12271:SF113">
    <property type="entry name" value="POLY(A) RNA POLYMERASE CID11"/>
    <property type="match status" value="1"/>
</dbReference>
<comment type="cofactor">
    <cofactor evidence="2">
        <name>Mg(2+)</name>
        <dbReference type="ChEBI" id="CHEBI:18420"/>
    </cofactor>
</comment>
<feature type="compositionally biased region" description="Polar residues" evidence="8">
    <location>
        <begin position="1240"/>
        <end position="1268"/>
    </location>
</feature>
<reference evidence="11" key="1">
    <citation type="journal article" date="2021" name="Nat. Commun.">
        <title>Genetic determinants of endophytism in the Arabidopsis root mycobiome.</title>
        <authorList>
            <person name="Mesny F."/>
            <person name="Miyauchi S."/>
            <person name="Thiergart T."/>
            <person name="Pickel B."/>
            <person name="Atanasova L."/>
            <person name="Karlsson M."/>
            <person name="Huettel B."/>
            <person name="Barry K.W."/>
            <person name="Haridas S."/>
            <person name="Chen C."/>
            <person name="Bauer D."/>
            <person name="Andreopoulos W."/>
            <person name="Pangilinan J."/>
            <person name="LaButti K."/>
            <person name="Riley R."/>
            <person name="Lipzen A."/>
            <person name="Clum A."/>
            <person name="Drula E."/>
            <person name="Henrissat B."/>
            <person name="Kohler A."/>
            <person name="Grigoriev I.V."/>
            <person name="Martin F.M."/>
            <person name="Hacquard S."/>
        </authorList>
    </citation>
    <scope>NUCLEOTIDE SEQUENCE</scope>
    <source>
        <strain evidence="11">MPI-SDFR-AT-0120</strain>
    </source>
</reference>
<evidence type="ECO:0000256" key="6">
    <source>
        <dbReference type="ARBA" id="ARBA00022723"/>
    </source>
</evidence>
<feature type="compositionally biased region" description="Polar residues" evidence="8">
    <location>
        <begin position="165"/>
        <end position="189"/>
    </location>
</feature>
<dbReference type="InterPro" id="IPR002058">
    <property type="entry name" value="PAP_assoc"/>
</dbReference>
<feature type="compositionally biased region" description="Polar residues" evidence="8">
    <location>
        <begin position="1193"/>
        <end position="1219"/>
    </location>
</feature>
<feature type="compositionally biased region" description="Polar residues" evidence="8">
    <location>
        <begin position="745"/>
        <end position="765"/>
    </location>
</feature>
<dbReference type="PANTHER" id="PTHR12271">
    <property type="entry name" value="POLY A POLYMERASE CID PAP -RELATED"/>
    <property type="match status" value="1"/>
</dbReference>
<evidence type="ECO:0000256" key="2">
    <source>
        <dbReference type="ARBA" id="ARBA00001946"/>
    </source>
</evidence>
<evidence type="ECO:0000256" key="7">
    <source>
        <dbReference type="ARBA" id="ARBA00022842"/>
    </source>
</evidence>
<organism evidence="11 12">
    <name type="scientific">Paraphoma chrysanthemicola</name>
    <dbReference type="NCBI Taxonomy" id="798071"/>
    <lineage>
        <taxon>Eukaryota</taxon>
        <taxon>Fungi</taxon>
        <taxon>Dikarya</taxon>
        <taxon>Ascomycota</taxon>
        <taxon>Pezizomycotina</taxon>
        <taxon>Dothideomycetes</taxon>
        <taxon>Pleosporomycetidae</taxon>
        <taxon>Pleosporales</taxon>
        <taxon>Pleosporineae</taxon>
        <taxon>Phaeosphaeriaceae</taxon>
        <taxon>Paraphoma</taxon>
    </lineage>
</organism>
<dbReference type="InterPro" id="IPR054708">
    <property type="entry name" value="MTPAP-like_central"/>
</dbReference>
<sequence>MGDRHTSSSAAYLYTQHPSPIHSAARQTKQRPALLDHPPAGLTSWTPPFTPPLHSPAHAHSLHAPPYLLLHPFLQLARIDELHPAAPASHTPAVIVSPHSLSPPPQRDSARIVSKKPPAKAASTPGAVADGSKESQRSVQPSAPTMTANGVPVPPPNMLSKRSEAGTQTRAQRPSIVSQHSNSVPSTPLQVARRYDTRSRSPSPNGGLGSHSPRSVSSEANSTMPTLRPARPFKCKFETTLGMLGRRRMPYHSADILDKAKEEPKKTLDPHEDGKLSGDMRELYDRLQPTPENTELRNKFVAKVQRILETEFPGNEFNVSIFGSSGNMLWTADSDVDICIHTSMKKLEEMHMLAEALDKHGMQNVVCIPAAKVRIVKVWDPELQLACDMNVNNVAALENTRMIKTYIQIDERVRPLAMIIKHWTKKRILNDAGIGGTISSYTWICMILNFLQTRNPPILPCLHKLPYRQTDPETGKPSLSSFADDVEKLRGFGKENEESLGQLLFHFFRLYGHEVDYEKLAISVRQGARIKREEKNWHPGGGQKEGVNRLCVEEPFSTDRNLGNSADDYAWHGIHLEIRRAFDLLADGQQLEKACEKYEFPAQEQTSSIFKKPQSQKATITSSVPTRNGRGGSNHRGGRGGFNSRNQNGTGRRSSGSNSYIQGQGRPQFLHSPPISAGPGQEYFAFPRGLHDQLHDQLAQQYQMLEMQSNSLRAQLAAQQHAQQAHQVRAAQMHAHAVAQAQAQNRGPNGVSGSPQKSPYVNGRSSPRLAELGIPPNALPQGFFYHYPGMYNLPQQGDPASQDGARTNPSSPSLSNSMPGLRRQVHRPSNASDTASLRSHSQPPRGGVPQPIPIGYPGMPQFYDPTTATFAGYPIARSTPQDTPNPQMTLDAQYSPLSNNPEPIIPEAPAPPAESQAPKEFTSYYAAEPQPQPRQLQDYVVGPIPSFSELAQRRRRVSPEITQPLLNTALRRISRSPSPLGGHMRSYSTGVNLPNASASDQRKARVDSVRPPVDNGPVIVNGSFPTPPREPRFRSDTVESLPPELSNAPALGIFANTQAIHQINELQARQQMVLEEMQRQKAAAESLSPTIANGSSKRSPSVESNGLARVPSEGQQPFPPLPEGWLNYEASNGAHADRASEEVSPKRTLPPQWRTPAYANGLPSLDTSNTPRAHPQETQSATLPLLSPVFETRTPSPTASRSNDLSKLTNGVKAQNKDPNQQHRRASHTPPVNASKDNRNGQQKGRAQVSETGSKSAGPNSSVPWQQPNNNRSRNNKNKKKKPTEQKSQGEPLPVNAADRKGG</sequence>
<feature type="compositionally biased region" description="Low complexity" evidence="8">
    <location>
        <begin position="730"/>
        <end position="744"/>
    </location>
</feature>
<keyword evidence="7" id="KW-0460">Magnesium</keyword>
<feature type="compositionally biased region" description="Polar residues" evidence="8">
    <location>
        <begin position="794"/>
        <end position="807"/>
    </location>
</feature>
<dbReference type="GO" id="GO:1990817">
    <property type="term" value="F:poly(A) RNA polymerase activity"/>
    <property type="evidence" value="ECO:0007669"/>
    <property type="project" value="UniProtKB-EC"/>
</dbReference>
<name>A0A8K0VUS9_9PLEO</name>
<evidence type="ECO:0000256" key="3">
    <source>
        <dbReference type="ARBA" id="ARBA00008593"/>
    </source>
</evidence>
<feature type="compositionally biased region" description="Polar residues" evidence="8">
    <location>
        <begin position="137"/>
        <end position="148"/>
    </location>
</feature>
<dbReference type="Gene3D" id="1.10.1410.10">
    <property type="match status" value="1"/>
</dbReference>
<evidence type="ECO:0000256" key="1">
    <source>
        <dbReference type="ARBA" id="ARBA00001936"/>
    </source>
</evidence>
<keyword evidence="12" id="KW-1185">Reference proteome</keyword>
<evidence type="ECO:0000256" key="8">
    <source>
        <dbReference type="SAM" id="MobiDB-lite"/>
    </source>
</evidence>
<feature type="region of interest" description="Disordered" evidence="8">
    <location>
        <begin position="90"/>
        <end position="230"/>
    </location>
</feature>
<protein>
    <recommendedName>
        <fullName evidence="4">polynucleotide adenylyltransferase</fullName>
        <ecNumber evidence="4">2.7.7.19</ecNumber>
    </recommendedName>
</protein>
<dbReference type="SUPFAM" id="SSF81631">
    <property type="entry name" value="PAP/OAS1 substrate-binding domain"/>
    <property type="match status" value="1"/>
</dbReference>
<dbReference type="OrthoDB" id="2274644at2759"/>
<feature type="region of interest" description="Disordered" evidence="8">
    <location>
        <begin position="968"/>
        <end position="1040"/>
    </location>
</feature>
<dbReference type="Gene3D" id="3.30.460.10">
    <property type="entry name" value="Beta Polymerase, domain 2"/>
    <property type="match status" value="1"/>
</dbReference>
<feature type="compositionally biased region" description="Polar residues" evidence="8">
    <location>
        <begin position="603"/>
        <end position="626"/>
    </location>
</feature>
<keyword evidence="6" id="KW-0479">Metal-binding</keyword>
<evidence type="ECO:0000313" key="11">
    <source>
        <dbReference type="EMBL" id="KAH7076188.1"/>
    </source>
</evidence>
<dbReference type="EMBL" id="JAGMVJ010000019">
    <property type="protein sequence ID" value="KAH7076188.1"/>
    <property type="molecule type" value="Genomic_DNA"/>
</dbReference>
<feature type="compositionally biased region" description="Low complexity" evidence="8">
    <location>
        <begin position="642"/>
        <end position="659"/>
    </location>
</feature>
<dbReference type="Pfam" id="PF22600">
    <property type="entry name" value="MTPAP-like_central"/>
    <property type="match status" value="1"/>
</dbReference>
<gene>
    <name evidence="11" type="ORF">FB567DRAFT_155818</name>
</gene>
<evidence type="ECO:0000313" key="12">
    <source>
        <dbReference type="Proteomes" id="UP000813461"/>
    </source>
</evidence>
<dbReference type="EC" id="2.7.7.19" evidence="4"/>
<comment type="cofactor">
    <cofactor evidence="1">
        <name>Mn(2+)</name>
        <dbReference type="ChEBI" id="CHEBI:29035"/>
    </cofactor>
</comment>
<evidence type="ECO:0000256" key="5">
    <source>
        <dbReference type="ARBA" id="ARBA00022679"/>
    </source>
</evidence>
<evidence type="ECO:0000259" key="9">
    <source>
        <dbReference type="Pfam" id="PF03828"/>
    </source>
</evidence>
<feature type="compositionally biased region" description="Polar residues" evidence="8">
    <location>
        <begin position="1165"/>
        <end position="1182"/>
    </location>
</feature>
<feature type="region of interest" description="Disordered" evidence="8">
    <location>
        <begin position="1"/>
        <end position="38"/>
    </location>
</feature>
<evidence type="ECO:0000259" key="10">
    <source>
        <dbReference type="Pfam" id="PF22600"/>
    </source>
</evidence>
<feature type="compositionally biased region" description="Polar residues" evidence="8">
    <location>
        <begin position="827"/>
        <end position="842"/>
    </location>
</feature>
<feature type="region of interest" description="Disordered" evidence="8">
    <location>
        <begin position="794"/>
        <end position="854"/>
    </location>
</feature>
<feature type="domain" description="Poly(A) RNA polymerase mitochondrial-like central palm" evidence="10">
    <location>
        <begin position="276"/>
        <end position="408"/>
    </location>
</feature>
<feature type="compositionally biased region" description="Polar residues" evidence="8">
    <location>
        <begin position="1087"/>
        <end position="1104"/>
    </location>
</feature>
<comment type="caution">
    <text evidence="11">The sequence shown here is derived from an EMBL/GenBank/DDBJ whole genome shotgun (WGS) entry which is preliminary data.</text>
</comment>
<feature type="compositionally biased region" description="Basic and acidic residues" evidence="8">
    <location>
        <begin position="1135"/>
        <end position="1145"/>
    </location>
</feature>
<dbReference type="GO" id="GO:0031123">
    <property type="term" value="P:RNA 3'-end processing"/>
    <property type="evidence" value="ECO:0007669"/>
    <property type="project" value="TreeGrafter"/>
</dbReference>
<accession>A0A8K0VUS9</accession>
<feature type="compositionally biased region" description="Polar residues" evidence="8">
    <location>
        <begin position="986"/>
        <end position="999"/>
    </location>
</feature>
<dbReference type="GO" id="GO:0010605">
    <property type="term" value="P:negative regulation of macromolecule metabolic process"/>
    <property type="evidence" value="ECO:0007669"/>
    <property type="project" value="UniProtKB-ARBA"/>
</dbReference>
<dbReference type="InterPro" id="IPR043519">
    <property type="entry name" value="NT_sf"/>
</dbReference>
<feature type="region of interest" description="Disordered" evidence="8">
    <location>
        <begin position="730"/>
        <end position="774"/>
    </location>
</feature>
<dbReference type="GO" id="GO:0046872">
    <property type="term" value="F:metal ion binding"/>
    <property type="evidence" value="ECO:0007669"/>
    <property type="project" value="UniProtKB-KW"/>
</dbReference>
<feature type="domain" description="PAP-associated" evidence="9">
    <location>
        <begin position="499"/>
        <end position="559"/>
    </location>
</feature>
<feature type="region of interest" description="Disordered" evidence="8">
    <location>
        <begin position="1084"/>
        <end position="1303"/>
    </location>
</feature>
<proteinExistence type="inferred from homology"/>
<dbReference type="Pfam" id="PF03828">
    <property type="entry name" value="PAP_assoc"/>
    <property type="match status" value="1"/>
</dbReference>
<dbReference type="CDD" id="cd05402">
    <property type="entry name" value="NT_PAP_TUTase"/>
    <property type="match status" value="1"/>
</dbReference>
<feature type="region of interest" description="Disordered" evidence="8">
    <location>
        <begin position="602"/>
        <end position="684"/>
    </location>
</feature>